<keyword evidence="3" id="KW-1185">Reference proteome</keyword>
<reference evidence="2" key="1">
    <citation type="submission" date="2022-11" db="EMBL/GenBank/DDBJ databases">
        <title>Centuries of genome instability and evolution in soft-shell clam transmissible cancer (bioRxiv).</title>
        <authorList>
            <person name="Hart S.F.M."/>
            <person name="Yonemitsu M.A."/>
            <person name="Giersch R.M."/>
            <person name="Beal B.F."/>
            <person name="Arriagada G."/>
            <person name="Davis B.W."/>
            <person name="Ostrander E.A."/>
            <person name="Goff S.P."/>
            <person name="Metzger M.J."/>
        </authorList>
    </citation>
    <scope>NUCLEOTIDE SEQUENCE</scope>
    <source>
        <strain evidence="2">MELC-2E11</strain>
        <tissue evidence="2">Siphon/mantle</tissue>
    </source>
</reference>
<accession>A0ABY7EGS8</accession>
<proteinExistence type="predicted"/>
<evidence type="ECO:0000313" key="2">
    <source>
        <dbReference type="EMBL" id="WAR09202.1"/>
    </source>
</evidence>
<feature type="region of interest" description="Disordered" evidence="1">
    <location>
        <begin position="174"/>
        <end position="195"/>
    </location>
</feature>
<feature type="region of interest" description="Disordered" evidence="1">
    <location>
        <begin position="29"/>
        <end position="59"/>
    </location>
</feature>
<sequence length="287" mass="32328">MEEYFSSSLNKNDHITEHHVNNVVEVMASKSTKASAKPAGKVKESKGTHKSTGPSLKDVDKLLKENEDLRTQLRVASGQVAYLRENLDPSAFRKAAGITAPDGNHLYDEALRSAEKIINKQKCELEELQRNKQGSAFRKAAGITSQDENHLYEDAMRSAEEIINKLTRELVELKRNKQSQPNEMDGKTRNEKDVSNDEIKRLKDENEKITKQAKADVSKLESELQNDVDGDCRSMANDFKNNIKRAALSLSENGSNVKETKIDVTRNNLLKEIQKSFAPLLVEDVYK</sequence>
<organism evidence="2 3">
    <name type="scientific">Mya arenaria</name>
    <name type="common">Soft-shell clam</name>
    <dbReference type="NCBI Taxonomy" id="6604"/>
    <lineage>
        <taxon>Eukaryota</taxon>
        <taxon>Metazoa</taxon>
        <taxon>Spiralia</taxon>
        <taxon>Lophotrochozoa</taxon>
        <taxon>Mollusca</taxon>
        <taxon>Bivalvia</taxon>
        <taxon>Autobranchia</taxon>
        <taxon>Heteroconchia</taxon>
        <taxon>Euheterodonta</taxon>
        <taxon>Imparidentia</taxon>
        <taxon>Neoheterodontei</taxon>
        <taxon>Myida</taxon>
        <taxon>Myoidea</taxon>
        <taxon>Myidae</taxon>
        <taxon>Mya</taxon>
    </lineage>
</organism>
<gene>
    <name evidence="2" type="ORF">MAR_019160</name>
</gene>
<name>A0ABY7EGS8_MYAAR</name>
<evidence type="ECO:0000313" key="3">
    <source>
        <dbReference type="Proteomes" id="UP001164746"/>
    </source>
</evidence>
<dbReference type="Proteomes" id="UP001164746">
    <property type="component" value="Chromosome 6"/>
</dbReference>
<evidence type="ECO:0000256" key="1">
    <source>
        <dbReference type="SAM" id="MobiDB-lite"/>
    </source>
</evidence>
<protein>
    <submittedName>
        <fullName evidence="2">Uncharacterized protein</fullName>
    </submittedName>
</protein>
<feature type="non-terminal residue" evidence="2">
    <location>
        <position position="1"/>
    </location>
</feature>
<feature type="compositionally biased region" description="Basic and acidic residues" evidence="1">
    <location>
        <begin position="184"/>
        <end position="195"/>
    </location>
</feature>
<dbReference type="EMBL" id="CP111017">
    <property type="protein sequence ID" value="WAR09202.1"/>
    <property type="molecule type" value="Genomic_DNA"/>
</dbReference>